<protein>
    <submittedName>
        <fullName evidence="5">LacI family transcriptional regulator</fullName>
    </submittedName>
</protein>
<dbReference type="GO" id="GO:0000976">
    <property type="term" value="F:transcription cis-regulatory region binding"/>
    <property type="evidence" value="ECO:0007669"/>
    <property type="project" value="TreeGrafter"/>
</dbReference>
<name>A0A420X0M9_9GAMM</name>
<dbReference type="RefSeq" id="WP_170149962.1">
    <property type="nucleotide sequence ID" value="NZ_RBIN01000001.1"/>
</dbReference>
<dbReference type="CDD" id="cd06278">
    <property type="entry name" value="PBP1_LacI-like"/>
    <property type="match status" value="1"/>
</dbReference>
<evidence type="ECO:0000259" key="4">
    <source>
        <dbReference type="PROSITE" id="PS50932"/>
    </source>
</evidence>
<keyword evidence="1" id="KW-0805">Transcription regulation</keyword>
<dbReference type="InterPro" id="IPR000843">
    <property type="entry name" value="HTH_LacI"/>
</dbReference>
<dbReference type="Proteomes" id="UP000281975">
    <property type="component" value="Unassembled WGS sequence"/>
</dbReference>
<evidence type="ECO:0000256" key="1">
    <source>
        <dbReference type="ARBA" id="ARBA00023015"/>
    </source>
</evidence>
<comment type="caution">
    <text evidence="5">The sequence shown here is derived from an EMBL/GenBank/DDBJ whole genome shotgun (WGS) entry which is preliminary data.</text>
</comment>
<sequence>MTARQRRVTASEVARAARVAVSTVSRALRDDHRISAATRHHVQEVAQRLGYESATRRSSAPRVGLVMEHLHNPFYPALIERLSHRLAEEGVELLCMTAGADGRHETVIASLARLKVGAIIFTTANIDSAAVSACEQHEIPAILVNRYIPGARALTVGCNNYAGGMLLAEWLIRRGHRRLLFIQGERHASTTIDRQKGVRDAARRYRLPAVTLAGSNAYSHEAGYTAIGALARHELPDAIIGANDVLALGAMDALCHEWQLAVPEAVSVAGFDDIDMAAWRRYDLTTVRQPLAGMVEAVVEGVHRSLKYQVFTPRSYLLEGDIIERGSVATRPATMAL</sequence>
<proteinExistence type="predicted"/>
<dbReference type="Pfam" id="PF13377">
    <property type="entry name" value="Peripla_BP_3"/>
    <property type="match status" value="1"/>
</dbReference>
<evidence type="ECO:0000256" key="2">
    <source>
        <dbReference type="ARBA" id="ARBA00023125"/>
    </source>
</evidence>
<reference evidence="5 6" key="1">
    <citation type="submission" date="2018-10" db="EMBL/GenBank/DDBJ databases">
        <title>Genomic Encyclopedia of Type Strains, Phase IV (KMG-IV): sequencing the most valuable type-strain genomes for metagenomic binning, comparative biology and taxonomic classification.</title>
        <authorList>
            <person name="Goeker M."/>
        </authorList>
    </citation>
    <scope>NUCLEOTIDE SEQUENCE [LARGE SCALE GENOMIC DNA]</scope>
    <source>
        <strain evidence="5 6">DSM 23229</strain>
    </source>
</reference>
<dbReference type="Gene3D" id="1.10.260.40">
    <property type="entry name" value="lambda repressor-like DNA-binding domains"/>
    <property type="match status" value="1"/>
</dbReference>
<dbReference type="EMBL" id="RBIN01000001">
    <property type="protein sequence ID" value="RKR07403.1"/>
    <property type="molecule type" value="Genomic_DNA"/>
</dbReference>
<dbReference type="InterPro" id="IPR010982">
    <property type="entry name" value="Lambda_DNA-bd_dom_sf"/>
</dbReference>
<evidence type="ECO:0000313" key="5">
    <source>
        <dbReference type="EMBL" id="RKR07403.1"/>
    </source>
</evidence>
<keyword evidence="3" id="KW-0804">Transcription</keyword>
<dbReference type="Pfam" id="PF00356">
    <property type="entry name" value="LacI"/>
    <property type="match status" value="1"/>
</dbReference>
<dbReference type="InterPro" id="IPR046335">
    <property type="entry name" value="LacI/GalR-like_sensor"/>
</dbReference>
<dbReference type="CDD" id="cd01392">
    <property type="entry name" value="HTH_LacI"/>
    <property type="match status" value="1"/>
</dbReference>
<keyword evidence="6" id="KW-1185">Reference proteome</keyword>
<evidence type="ECO:0000256" key="3">
    <source>
        <dbReference type="ARBA" id="ARBA00023163"/>
    </source>
</evidence>
<dbReference type="SMART" id="SM00354">
    <property type="entry name" value="HTH_LACI"/>
    <property type="match status" value="1"/>
</dbReference>
<evidence type="ECO:0000313" key="6">
    <source>
        <dbReference type="Proteomes" id="UP000281975"/>
    </source>
</evidence>
<dbReference type="InterPro" id="IPR028082">
    <property type="entry name" value="Peripla_BP_I"/>
</dbReference>
<dbReference type="PROSITE" id="PS50932">
    <property type="entry name" value="HTH_LACI_2"/>
    <property type="match status" value="1"/>
</dbReference>
<gene>
    <name evidence="5" type="ORF">C7446_0215</name>
</gene>
<accession>A0A420X0M9</accession>
<dbReference type="Gene3D" id="3.40.50.2300">
    <property type="match status" value="2"/>
</dbReference>
<dbReference type="PANTHER" id="PTHR30146">
    <property type="entry name" value="LACI-RELATED TRANSCRIPTIONAL REPRESSOR"/>
    <property type="match status" value="1"/>
</dbReference>
<dbReference type="SUPFAM" id="SSF53822">
    <property type="entry name" value="Periplasmic binding protein-like I"/>
    <property type="match status" value="1"/>
</dbReference>
<dbReference type="PANTHER" id="PTHR30146:SF109">
    <property type="entry name" value="HTH-TYPE TRANSCRIPTIONAL REGULATOR GALS"/>
    <property type="match status" value="1"/>
</dbReference>
<dbReference type="GO" id="GO:0003700">
    <property type="term" value="F:DNA-binding transcription factor activity"/>
    <property type="evidence" value="ECO:0007669"/>
    <property type="project" value="TreeGrafter"/>
</dbReference>
<dbReference type="AlphaFoldDB" id="A0A420X0M9"/>
<feature type="domain" description="HTH lacI-type" evidence="4">
    <location>
        <begin position="8"/>
        <end position="62"/>
    </location>
</feature>
<organism evidence="5 6">
    <name type="scientific">Kushneria sinocarnis</name>
    <dbReference type="NCBI Taxonomy" id="595502"/>
    <lineage>
        <taxon>Bacteria</taxon>
        <taxon>Pseudomonadati</taxon>
        <taxon>Pseudomonadota</taxon>
        <taxon>Gammaproteobacteria</taxon>
        <taxon>Oceanospirillales</taxon>
        <taxon>Halomonadaceae</taxon>
        <taxon>Kushneria</taxon>
    </lineage>
</organism>
<keyword evidence="2" id="KW-0238">DNA-binding</keyword>
<dbReference type="SUPFAM" id="SSF47413">
    <property type="entry name" value="lambda repressor-like DNA-binding domains"/>
    <property type="match status" value="1"/>
</dbReference>